<dbReference type="Proteomes" id="UP000324222">
    <property type="component" value="Unassembled WGS sequence"/>
</dbReference>
<dbReference type="EMBL" id="VSRR010136659">
    <property type="protein sequence ID" value="MPD03558.1"/>
    <property type="molecule type" value="Genomic_DNA"/>
</dbReference>
<dbReference type="OrthoDB" id="6369221at2759"/>
<sequence length="94" mass="10521">MTSRPQRSLASPVLSTTVEVPKPVRGHRSHTPDKSQRFDLTLFHAPVHSSRQTCKYCSKKGNILRSNIVCSVCKVHLCLNADGNCFIKYHETVA</sequence>
<protein>
    <submittedName>
        <fullName evidence="2">Uncharacterized protein</fullName>
    </submittedName>
</protein>
<proteinExistence type="predicted"/>
<accession>A0A5B7KEA2</accession>
<gene>
    <name evidence="2" type="ORF">E2C01_099200</name>
</gene>
<organism evidence="2 3">
    <name type="scientific">Portunus trituberculatus</name>
    <name type="common">Swimming crab</name>
    <name type="synonym">Neptunus trituberculatus</name>
    <dbReference type="NCBI Taxonomy" id="210409"/>
    <lineage>
        <taxon>Eukaryota</taxon>
        <taxon>Metazoa</taxon>
        <taxon>Ecdysozoa</taxon>
        <taxon>Arthropoda</taxon>
        <taxon>Crustacea</taxon>
        <taxon>Multicrustacea</taxon>
        <taxon>Malacostraca</taxon>
        <taxon>Eumalacostraca</taxon>
        <taxon>Eucarida</taxon>
        <taxon>Decapoda</taxon>
        <taxon>Pleocyemata</taxon>
        <taxon>Brachyura</taxon>
        <taxon>Eubrachyura</taxon>
        <taxon>Portunoidea</taxon>
        <taxon>Portunidae</taxon>
        <taxon>Portuninae</taxon>
        <taxon>Portunus</taxon>
    </lineage>
</organism>
<evidence type="ECO:0000256" key="1">
    <source>
        <dbReference type="SAM" id="MobiDB-lite"/>
    </source>
</evidence>
<evidence type="ECO:0000313" key="2">
    <source>
        <dbReference type="EMBL" id="MPD03558.1"/>
    </source>
</evidence>
<comment type="caution">
    <text evidence="2">The sequence shown here is derived from an EMBL/GenBank/DDBJ whole genome shotgun (WGS) entry which is preliminary data.</text>
</comment>
<name>A0A5B7KEA2_PORTR</name>
<reference evidence="2 3" key="1">
    <citation type="submission" date="2019-05" db="EMBL/GenBank/DDBJ databases">
        <title>Another draft genome of Portunus trituberculatus and its Hox gene families provides insights of decapod evolution.</title>
        <authorList>
            <person name="Jeong J.-H."/>
            <person name="Song I."/>
            <person name="Kim S."/>
            <person name="Choi T."/>
            <person name="Kim D."/>
            <person name="Ryu S."/>
            <person name="Kim W."/>
        </authorList>
    </citation>
    <scope>NUCLEOTIDE SEQUENCE [LARGE SCALE GENOMIC DNA]</scope>
    <source>
        <tissue evidence="2">Muscle</tissue>
    </source>
</reference>
<evidence type="ECO:0000313" key="3">
    <source>
        <dbReference type="Proteomes" id="UP000324222"/>
    </source>
</evidence>
<feature type="compositionally biased region" description="Polar residues" evidence="1">
    <location>
        <begin position="1"/>
        <end position="18"/>
    </location>
</feature>
<dbReference type="AlphaFoldDB" id="A0A5B7KEA2"/>
<feature type="region of interest" description="Disordered" evidence="1">
    <location>
        <begin position="1"/>
        <end position="35"/>
    </location>
</feature>
<keyword evidence="3" id="KW-1185">Reference proteome</keyword>